<dbReference type="EMBL" id="PQVP01000002">
    <property type="protein sequence ID" value="POZ81755.1"/>
    <property type="molecule type" value="Genomic_DNA"/>
</dbReference>
<accession>A0A2S5DRN8</accession>
<dbReference type="Pfam" id="PF24175">
    <property type="entry name" value="SU10_adaptor"/>
    <property type="match status" value="1"/>
</dbReference>
<organism evidence="1 2">
    <name type="scientific">Burkholderia contaminans</name>
    <dbReference type="NCBI Taxonomy" id="488447"/>
    <lineage>
        <taxon>Bacteria</taxon>
        <taxon>Pseudomonadati</taxon>
        <taxon>Pseudomonadota</taxon>
        <taxon>Betaproteobacteria</taxon>
        <taxon>Burkholderiales</taxon>
        <taxon>Burkholderiaceae</taxon>
        <taxon>Burkholderia</taxon>
        <taxon>Burkholderia cepacia complex</taxon>
    </lineage>
</organism>
<sequence>MTTYTYSIQRDTLIQAAFRLMGTFNDDAPPPQSDITNAAQALNLMIKQWMTRDYPLWCVTDVPFTVQQGVTSYQLGPTSTNAQLQAFRPLRIPMARLQYANTNPALEVPLVKLSRQEYDLMGNKTAQGTPNSFYYDPQLGNGVLYLFLTPDSNPNVCILTCQRPIADVINSTDNFDFPIEWQNALKYGLANELLTEYFVPERVANRIERRAEQYLNDMLDWDQEEAPMYLQPDMRRM</sequence>
<evidence type="ECO:0000313" key="2">
    <source>
        <dbReference type="Proteomes" id="UP000238655"/>
    </source>
</evidence>
<dbReference type="RefSeq" id="WP_089460861.1">
    <property type="nucleotide sequence ID" value="NZ_CM009575.1"/>
</dbReference>
<reference evidence="1 2" key="1">
    <citation type="submission" date="2018-01" db="EMBL/GenBank/DDBJ databases">
        <title>Successful Treatment of Persistent Burkholderia cepacia Bacteremia with Ceftazidime-Avibactam.</title>
        <authorList>
            <person name="Tamma P."/>
            <person name="Fan Y."/>
            <person name="Bergman Y."/>
            <person name="Sick-Samuels A."/>
            <person name="Hsu A."/>
            <person name="Timp W."/>
            <person name="Simner P."/>
        </authorList>
    </citation>
    <scope>NUCLEOTIDE SEQUENCE [LARGE SCALE GENOMIC DNA]</scope>
    <source>
        <strain evidence="1 2">170816</strain>
    </source>
</reference>
<dbReference type="AlphaFoldDB" id="A0A2S5DRN8"/>
<evidence type="ECO:0000313" key="1">
    <source>
        <dbReference type="EMBL" id="POZ81755.1"/>
    </source>
</evidence>
<comment type="caution">
    <text evidence="1">The sequence shown here is derived from an EMBL/GenBank/DDBJ whole genome shotgun (WGS) entry which is preliminary data.</text>
</comment>
<dbReference type="InterPro" id="IPR056209">
    <property type="entry name" value="SU10_adaptor"/>
</dbReference>
<gene>
    <name evidence="1" type="ORF">C3743_15695</name>
</gene>
<protein>
    <submittedName>
        <fullName evidence="1">Uncharacterized protein</fullName>
    </submittedName>
</protein>
<name>A0A2S5DRN8_9BURK</name>
<proteinExistence type="predicted"/>
<dbReference type="Proteomes" id="UP000238655">
    <property type="component" value="Chromosome 1"/>
</dbReference>